<keyword evidence="2" id="KW-1185">Reference proteome</keyword>
<evidence type="ECO:0000313" key="1">
    <source>
        <dbReference type="EMBL" id="KAJ0985442.1"/>
    </source>
</evidence>
<reference evidence="1" key="2">
    <citation type="journal article" date="2022" name="Hortic Res">
        <title>The genome of Dioscorea zingiberensis sheds light on the biosynthesis, origin and evolution of the medicinally important diosgenin saponins.</title>
        <authorList>
            <person name="Li Y."/>
            <person name="Tan C."/>
            <person name="Li Z."/>
            <person name="Guo J."/>
            <person name="Li S."/>
            <person name="Chen X."/>
            <person name="Wang C."/>
            <person name="Dai X."/>
            <person name="Yang H."/>
            <person name="Song W."/>
            <person name="Hou L."/>
            <person name="Xu J."/>
            <person name="Tong Z."/>
            <person name="Xu A."/>
            <person name="Yuan X."/>
            <person name="Wang W."/>
            <person name="Yang Q."/>
            <person name="Chen L."/>
            <person name="Sun Z."/>
            <person name="Wang K."/>
            <person name="Pan B."/>
            <person name="Chen J."/>
            <person name="Bao Y."/>
            <person name="Liu F."/>
            <person name="Qi X."/>
            <person name="Gang D.R."/>
            <person name="Wen J."/>
            <person name="Li J."/>
        </authorList>
    </citation>
    <scope>NUCLEOTIDE SEQUENCE</scope>
    <source>
        <strain evidence="1">Dzin_1.0</strain>
    </source>
</reference>
<accession>A0A9D5HRI8</accession>
<dbReference type="OrthoDB" id="2021147at2759"/>
<organism evidence="1 2">
    <name type="scientific">Dioscorea zingiberensis</name>
    <dbReference type="NCBI Taxonomy" id="325984"/>
    <lineage>
        <taxon>Eukaryota</taxon>
        <taxon>Viridiplantae</taxon>
        <taxon>Streptophyta</taxon>
        <taxon>Embryophyta</taxon>
        <taxon>Tracheophyta</taxon>
        <taxon>Spermatophyta</taxon>
        <taxon>Magnoliopsida</taxon>
        <taxon>Liliopsida</taxon>
        <taxon>Dioscoreales</taxon>
        <taxon>Dioscoreaceae</taxon>
        <taxon>Dioscorea</taxon>
    </lineage>
</organism>
<proteinExistence type="predicted"/>
<comment type="caution">
    <text evidence="1">The sequence shown here is derived from an EMBL/GenBank/DDBJ whole genome shotgun (WGS) entry which is preliminary data.</text>
</comment>
<name>A0A9D5HRI8_9LILI</name>
<gene>
    <name evidence="1" type="ORF">J5N97_003798</name>
</gene>
<protein>
    <submittedName>
        <fullName evidence="1">Uncharacterized protein</fullName>
    </submittedName>
</protein>
<dbReference type="Proteomes" id="UP001085076">
    <property type="component" value="Miscellaneous, Linkage group lg01"/>
</dbReference>
<evidence type="ECO:0000313" key="2">
    <source>
        <dbReference type="Proteomes" id="UP001085076"/>
    </source>
</evidence>
<dbReference type="EMBL" id="JAGGNH010000001">
    <property type="protein sequence ID" value="KAJ0985442.1"/>
    <property type="molecule type" value="Genomic_DNA"/>
</dbReference>
<reference evidence="1" key="1">
    <citation type="submission" date="2021-03" db="EMBL/GenBank/DDBJ databases">
        <authorList>
            <person name="Li Z."/>
            <person name="Yang C."/>
        </authorList>
    </citation>
    <scope>NUCLEOTIDE SEQUENCE</scope>
    <source>
        <strain evidence="1">Dzin_1.0</strain>
        <tissue evidence="1">Leaf</tissue>
    </source>
</reference>
<dbReference type="AlphaFoldDB" id="A0A9D5HRI8"/>
<sequence length="326" mass="35888">MLLSCRHVAVVAPHVLRPQMIDSESHNESQHSDINYVLKPAQISACCEIGGTNSTNFEHQKIGCGNHPEPFASGEEKHIRSCEYDHSQISWCDLSEDARRCQKDVFPIFSIQPVNDVSNCKNHLVVKKQAREEFYGHGTEKDAPMSISTSNPNTSESVIIQGPLVANQILSIADNKKSNFTVQILPALPFKVKHEPSGGETDSIHEAQNDIGTHNMLVGNHSQDNHLSGGINLQNCLSVNGPLLERTCVDTQCSAKTANHPDNILPAETDNICYFHSLHPEEQNLKVADKLLNSASSNLIGKVKFEPLENFTLAPCQKALPSCRKT</sequence>